<dbReference type="AlphaFoldDB" id="A0A0G0ZFG2"/>
<sequence length="158" mass="18734">MSKNKITVHTIVKNDDRFIWYSLSSILPYADEVFVCDTGSTDQTYKIIKTFDNPKIILESKKSQNREDITRLRQEQLKNTQGGFIWLVDGDEIYPRTTAQEIRELVDRQGSILINCRAFIFREPILWRDITTDLIRRSFIMILLNMFLQMDFFSTLRI</sequence>
<gene>
    <name evidence="2" type="ORF">UV09_C0005G0035</name>
</gene>
<comment type="caution">
    <text evidence="2">The sequence shown here is derived from an EMBL/GenBank/DDBJ whole genome shotgun (WGS) entry which is preliminary data.</text>
</comment>
<dbReference type="Pfam" id="PF00535">
    <property type="entry name" value="Glycos_transf_2"/>
    <property type="match status" value="1"/>
</dbReference>
<dbReference type="InterPro" id="IPR001173">
    <property type="entry name" value="Glyco_trans_2-like"/>
</dbReference>
<dbReference type="Proteomes" id="UP000034320">
    <property type="component" value="Unassembled WGS sequence"/>
</dbReference>
<keyword evidence="2" id="KW-0808">Transferase</keyword>
<dbReference type="SUPFAM" id="SSF53448">
    <property type="entry name" value="Nucleotide-diphospho-sugar transferases"/>
    <property type="match status" value="1"/>
</dbReference>
<dbReference type="PANTHER" id="PTHR43630:SF2">
    <property type="entry name" value="GLYCOSYLTRANSFERASE"/>
    <property type="match status" value="1"/>
</dbReference>
<dbReference type="EMBL" id="LCDD01000005">
    <property type="protein sequence ID" value="KKS47457.1"/>
    <property type="molecule type" value="Genomic_DNA"/>
</dbReference>
<evidence type="ECO:0000313" key="3">
    <source>
        <dbReference type="Proteomes" id="UP000034320"/>
    </source>
</evidence>
<protein>
    <submittedName>
        <fullName evidence="2">Glycosyl transferase family 2</fullName>
    </submittedName>
</protein>
<evidence type="ECO:0000259" key="1">
    <source>
        <dbReference type="Pfam" id="PF00535"/>
    </source>
</evidence>
<dbReference type="GO" id="GO:0016740">
    <property type="term" value="F:transferase activity"/>
    <property type="evidence" value="ECO:0007669"/>
    <property type="project" value="UniProtKB-KW"/>
</dbReference>
<dbReference type="PANTHER" id="PTHR43630">
    <property type="entry name" value="POLY-BETA-1,6-N-ACETYL-D-GLUCOSAMINE SYNTHASE"/>
    <property type="match status" value="1"/>
</dbReference>
<evidence type="ECO:0000313" key="2">
    <source>
        <dbReference type="EMBL" id="KKS47457.1"/>
    </source>
</evidence>
<proteinExistence type="predicted"/>
<reference evidence="2 3" key="1">
    <citation type="journal article" date="2015" name="Nature">
        <title>rRNA introns, odd ribosomes, and small enigmatic genomes across a large radiation of phyla.</title>
        <authorList>
            <person name="Brown C.T."/>
            <person name="Hug L.A."/>
            <person name="Thomas B.C."/>
            <person name="Sharon I."/>
            <person name="Castelle C.J."/>
            <person name="Singh A."/>
            <person name="Wilkins M.J."/>
            <person name="Williams K.H."/>
            <person name="Banfield J.F."/>
        </authorList>
    </citation>
    <scope>NUCLEOTIDE SEQUENCE [LARGE SCALE GENOMIC DNA]</scope>
</reference>
<name>A0A0G0ZFG2_9BACT</name>
<accession>A0A0G0ZFG2</accession>
<dbReference type="Gene3D" id="3.90.550.10">
    <property type="entry name" value="Spore Coat Polysaccharide Biosynthesis Protein SpsA, Chain A"/>
    <property type="match status" value="1"/>
</dbReference>
<organism evidence="2 3">
    <name type="scientific">Candidatus Gottesmanbacteria bacterium GW2011_GWA2_42_18</name>
    <dbReference type="NCBI Taxonomy" id="1618442"/>
    <lineage>
        <taxon>Bacteria</taxon>
        <taxon>Candidatus Gottesmaniibacteriota</taxon>
    </lineage>
</organism>
<feature type="domain" description="Glycosyltransferase 2-like" evidence="1">
    <location>
        <begin position="8"/>
        <end position="130"/>
    </location>
</feature>
<dbReference type="InterPro" id="IPR029044">
    <property type="entry name" value="Nucleotide-diphossugar_trans"/>
</dbReference>